<evidence type="ECO:0000256" key="1">
    <source>
        <dbReference type="SAM" id="MobiDB-lite"/>
    </source>
</evidence>
<keyword evidence="3" id="KW-1185">Reference proteome</keyword>
<evidence type="ECO:0000313" key="3">
    <source>
        <dbReference type="Proteomes" id="UP000886523"/>
    </source>
</evidence>
<protein>
    <submittedName>
        <fullName evidence="2">Uncharacterized protein</fullName>
    </submittedName>
</protein>
<feature type="region of interest" description="Disordered" evidence="1">
    <location>
        <begin position="1"/>
        <end position="61"/>
    </location>
</feature>
<reference evidence="2" key="1">
    <citation type="journal article" date="2020" name="Nat. Commun.">
        <title>Large-scale genome sequencing of mycorrhizal fungi provides insights into the early evolution of symbiotic traits.</title>
        <authorList>
            <person name="Miyauchi S."/>
            <person name="Kiss E."/>
            <person name="Kuo A."/>
            <person name="Drula E."/>
            <person name="Kohler A."/>
            <person name="Sanchez-Garcia M."/>
            <person name="Morin E."/>
            <person name="Andreopoulos B."/>
            <person name="Barry K.W."/>
            <person name="Bonito G."/>
            <person name="Buee M."/>
            <person name="Carver A."/>
            <person name="Chen C."/>
            <person name="Cichocki N."/>
            <person name="Clum A."/>
            <person name="Culley D."/>
            <person name="Crous P.W."/>
            <person name="Fauchery L."/>
            <person name="Girlanda M."/>
            <person name="Hayes R.D."/>
            <person name="Keri Z."/>
            <person name="LaButti K."/>
            <person name="Lipzen A."/>
            <person name="Lombard V."/>
            <person name="Magnuson J."/>
            <person name="Maillard F."/>
            <person name="Murat C."/>
            <person name="Nolan M."/>
            <person name="Ohm R.A."/>
            <person name="Pangilinan J."/>
            <person name="Pereira M.F."/>
            <person name="Perotto S."/>
            <person name="Peter M."/>
            <person name="Pfister S."/>
            <person name="Riley R."/>
            <person name="Sitrit Y."/>
            <person name="Stielow J.B."/>
            <person name="Szollosi G."/>
            <person name="Zifcakova L."/>
            <person name="Stursova M."/>
            <person name="Spatafora J.W."/>
            <person name="Tedersoo L."/>
            <person name="Vaario L.M."/>
            <person name="Yamada A."/>
            <person name="Yan M."/>
            <person name="Wang P."/>
            <person name="Xu J."/>
            <person name="Bruns T."/>
            <person name="Baldrian P."/>
            <person name="Vilgalys R."/>
            <person name="Dunand C."/>
            <person name="Henrissat B."/>
            <person name="Grigoriev I.V."/>
            <person name="Hibbett D."/>
            <person name="Nagy L.G."/>
            <person name="Martin F.M."/>
        </authorList>
    </citation>
    <scope>NUCLEOTIDE SEQUENCE</scope>
    <source>
        <strain evidence="2">UP504</strain>
    </source>
</reference>
<proteinExistence type="predicted"/>
<gene>
    <name evidence="2" type="ORF">BS47DRAFT_841722</name>
</gene>
<sequence>MKAISSFLGSSKKRKSMAATKDRSKVLDTTPMTSAPPSPPLSPLFYSHGKHPVPTSNSASTITSLTTVASLDYGSKYTYDYNDRPQVPGFFESPRAAPPVPSTSSSSSSVAPPPLVSPPRSPSRMSLKNTSIPWGSKPTAGHVGIPAHPQIEGLALVPTAASDLPTVSYSSLQKPLPEPGSLPSPRSSMARRAMVAMRAPVMIPCEPLQSVSIKLRRPITTSNHRLWTLLHILNPGTLLPPVALSPPLHRAQS</sequence>
<evidence type="ECO:0000313" key="2">
    <source>
        <dbReference type="EMBL" id="KAF9514778.1"/>
    </source>
</evidence>
<organism evidence="2 3">
    <name type="scientific">Hydnum rufescens UP504</name>
    <dbReference type="NCBI Taxonomy" id="1448309"/>
    <lineage>
        <taxon>Eukaryota</taxon>
        <taxon>Fungi</taxon>
        <taxon>Dikarya</taxon>
        <taxon>Basidiomycota</taxon>
        <taxon>Agaricomycotina</taxon>
        <taxon>Agaricomycetes</taxon>
        <taxon>Cantharellales</taxon>
        <taxon>Hydnaceae</taxon>
        <taxon>Hydnum</taxon>
    </lineage>
</organism>
<accession>A0A9P6DXN4</accession>
<feature type="compositionally biased region" description="Pro residues" evidence="1">
    <location>
        <begin position="111"/>
        <end position="121"/>
    </location>
</feature>
<dbReference type="AlphaFoldDB" id="A0A9P6DXN4"/>
<comment type="caution">
    <text evidence="2">The sequence shown here is derived from an EMBL/GenBank/DDBJ whole genome shotgun (WGS) entry which is preliminary data.</text>
</comment>
<name>A0A9P6DXN4_9AGAM</name>
<feature type="region of interest" description="Disordered" evidence="1">
    <location>
        <begin position="89"/>
        <end position="128"/>
    </location>
</feature>
<dbReference type="Proteomes" id="UP000886523">
    <property type="component" value="Unassembled WGS sequence"/>
</dbReference>
<dbReference type="EMBL" id="MU128957">
    <property type="protein sequence ID" value="KAF9514778.1"/>
    <property type="molecule type" value="Genomic_DNA"/>
</dbReference>